<dbReference type="PIRSF" id="PIRSF001586">
    <property type="entry name" value="FGAM_synth_I"/>
    <property type="match status" value="1"/>
</dbReference>
<dbReference type="PANTHER" id="PTHR10099">
    <property type="entry name" value="PHOSPHORIBOSYLFORMYLGLYCINAMIDINE SYNTHASE"/>
    <property type="match status" value="1"/>
</dbReference>
<gene>
    <name evidence="8" type="primary">purQ</name>
    <name evidence="8" type="ORF">CGW93_03705</name>
</gene>
<keyword evidence="6" id="KW-0067">ATP-binding</keyword>
<dbReference type="GO" id="GO:0005524">
    <property type="term" value="F:ATP binding"/>
    <property type="evidence" value="ECO:0007669"/>
    <property type="project" value="UniProtKB-KW"/>
</dbReference>
<evidence type="ECO:0000313" key="8">
    <source>
        <dbReference type="EMBL" id="OYV02806.1"/>
    </source>
</evidence>
<keyword evidence="3" id="KW-0547">Nucleotide-binding</keyword>
<evidence type="ECO:0000256" key="2">
    <source>
        <dbReference type="ARBA" id="ARBA00022598"/>
    </source>
</evidence>
<dbReference type="PROSITE" id="PS51273">
    <property type="entry name" value="GATASE_TYPE_1"/>
    <property type="match status" value="1"/>
</dbReference>
<evidence type="ECO:0000256" key="1">
    <source>
        <dbReference type="ARBA" id="ARBA00022490"/>
    </source>
</evidence>
<dbReference type="SMART" id="SM01211">
    <property type="entry name" value="GATase_5"/>
    <property type="match status" value="1"/>
</dbReference>
<dbReference type="GO" id="GO:0004642">
    <property type="term" value="F:phosphoribosylformylglycinamidine synthase activity"/>
    <property type="evidence" value="ECO:0007669"/>
    <property type="project" value="InterPro"/>
</dbReference>
<dbReference type="NCBIfam" id="TIGR01737">
    <property type="entry name" value="FGAM_synth_I"/>
    <property type="match status" value="1"/>
</dbReference>
<dbReference type="GO" id="GO:0006189">
    <property type="term" value="P:'de novo' IMP biosynthetic process"/>
    <property type="evidence" value="ECO:0007669"/>
    <property type="project" value="InterPro"/>
</dbReference>
<dbReference type="Pfam" id="PF13507">
    <property type="entry name" value="GATase_5"/>
    <property type="match status" value="1"/>
</dbReference>
<keyword evidence="7" id="KW-0315">Glutamine amidotransferase</keyword>
<dbReference type="GO" id="GO:0016787">
    <property type="term" value="F:hydrolase activity"/>
    <property type="evidence" value="ECO:0007669"/>
    <property type="project" value="UniProtKB-KW"/>
</dbReference>
<dbReference type="Proteomes" id="UP000216312">
    <property type="component" value="Unassembled WGS sequence"/>
</dbReference>
<dbReference type="GO" id="GO:0005737">
    <property type="term" value="C:cytoplasm"/>
    <property type="evidence" value="ECO:0007669"/>
    <property type="project" value="TreeGrafter"/>
</dbReference>
<protein>
    <submittedName>
        <fullName evidence="8">Phosphoribosylformylglycinamidine synthase I</fullName>
    </submittedName>
</protein>
<proteinExistence type="predicted"/>
<keyword evidence="2" id="KW-0436">Ligase</keyword>
<name>A0A257LV28_UNCW3</name>
<dbReference type="EMBL" id="NMUJ01000050">
    <property type="protein sequence ID" value="OYV02806.1"/>
    <property type="molecule type" value="Genomic_DNA"/>
</dbReference>
<dbReference type="PANTHER" id="PTHR10099:SF1">
    <property type="entry name" value="PHOSPHORIBOSYLFORMYLGLYCINAMIDINE SYNTHASE"/>
    <property type="match status" value="1"/>
</dbReference>
<sequence>MPHALLLYAPGTNCDQETAFALKKVGFTVDYHYIDNLVRTPDTLHRYELLVLPGGFTYGDDIASGKVLALKLKRYLKSEIEAFIQAGKLILGICNGFQVLVKTNILGDGKISLVTNLSGHFECRWIHLKSTTHKCVFTNGLDVFDLPVAHAEGRLVGDTSYIEELEHRNEIALKYVDEHGNPTMEYPHNPNGSLHAIAGITDSTGRVLGLMPHPERFIFHYQHPSWNIAATDPVGIRFFVNAYEYIKHNL</sequence>
<dbReference type="SUPFAM" id="SSF52317">
    <property type="entry name" value="Class I glutamine amidotransferase-like"/>
    <property type="match status" value="1"/>
</dbReference>
<keyword evidence="1" id="KW-0963">Cytoplasm</keyword>
<keyword evidence="5" id="KW-0378">Hydrolase</keyword>
<dbReference type="Gene3D" id="3.40.50.880">
    <property type="match status" value="1"/>
</dbReference>
<dbReference type="InterPro" id="IPR010075">
    <property type="entry name" value="PRibForGlyAmidine_synth_PurQ"/>
</dbReference>
<evidence type="ECO:0000256" key="4">
    <source>
        <dbReference type="ARBA" id="ARBA00022755"/>
    </source>
</evidence>
<comment type="caution">
    <text evidence="8">The sequence shown here is derived from an EMBL/GenBank/DDBJ whole genome shotgun (WGS) entry which is preliminary data.</text>
</comment>
<dbReference type="InterPro" id="IPR029062">
    <property type="entry name" value="Class_I_gatase-like"/>
</dbReference>
<dbReference type="AlphaFoldDB" id="A0A257LV28"/>
<evidence type="ECO:0000256" key="5">
    <source>
        <dbReference type="ARBA" id="ARBA00022801"/>
    </source>
</evidence>
<evidence type="ECO:0000313" key="9">
    <source>
        <dbReference type="Proteomes" id="UP000216312"/>
    </source>
</evidence>
<dbReference type="CDD" id="cd01740">
    <property type="entry name" value="GATase1_FGAR_AT"/>
    <property type="match status" value="1"/>
</dbReference>
<evidence type="ECO:0000256" key="6">
    <source>
        <dbReference type="ARBA" id="ARBA00022840"/>
    </source>
</evidence>
<keyword evidence="4" id="KW-0658">Purine biosynthesis</keyword>
<reference evidence="9" key="1">
    <citation type="submission" date="2017-07" db="EMBL/GenBank/DDBJ databases">
        <title>Novel pathways for hydrocarbon cycling and metabolic interdependencies in hydrothermal sediment communities.</title>
        <authorList>
            <person name="Dombrowski N."/>
            <person name="Seitz K."/>
            <person name="Teske A."/>
            <person name="Baker B."/>
        </authorList>
    </citation>
    <scope>NUCLEOTIDE SEQUENCE [LARGE SCALE GENOMIC DNA]</scope>
</reference>
<accession>A0A257LV28</accession>
<organism evidence="8 9">
    <name type="scientific">candidate division WOR-3 bacterium 4484_18</name>
    <dbReference type="NCBI Taxonomy" id="2020626"/>
    <lineage>
        <taxon>Bacteria</taxon>
        <taxon>Bacteria division WOR-3</taxon>
    </lineage>
</organism>
<evidence type="ECO:0000256" key="3">
    <source>
        <dbReference type="ARBA" id="ARBA00022741"/>
    </source>
</evidence>
<evidence type="ECO:0000256" key="7">
    <source>
        <dbReference type="ARBA" id="ARBA00022962"/>
    </source>
</evidence>